<evidence type="ECO:0000313" key="2">
    <source>
        <dbReference type="Proteomes" id="UP000030764"/>
    </source>
</evidence>
<protein>
    <submittedName>
        <fullName evidence="1">Uncharacterized protein</fullName>
    </submittedName>
</protein>
<reference evidence="1 2" key="1">
    <citation type="journal article" date="2014" name="Nat. Genet.">
        <title>Genome and transcriptome of the porcine whipworm Trichuris suis.</title>
        <authorList>
            <person name="Jex A.R."/>
            <person name="Nejsum P."/>
            <person name="Schwarz E.M."/>
            <person name="Hu L."/>
            <person name="Young N.D."/>
            <person name="Hall R.S."/>
            <person name="Korhonen P.K."/>
            <person name="Liao S."/>
            <person name="Thamsborg S."/>
            <person name="Xia J."/>
            <person name="Xu P."/>
            <person name="Wang S."/>
            <person name="Scheerlinck J.P."/>
            <person name="Hofmann A."/>
            <person name="Sternberg P.W."/>
            <person name="Wang J."/>
            <person name="Gasser R.B."/>
        </authorList>
    </citation>
    <scope>NUCLEOTIDE SEQUENCE [LARGE SCALE GENOMIC DNA]</scope>
    <source>
        <strain evidence="1">DCEP-RM93M</strain>
    </source>
</reference>
<proteinExistence type="predicted"/>
<organism evidence="1 2">
    <name type="scientific">Trichuris suis</name>
    <name type="common">pig whipworm</name>
    <dbReference type="NCBI Taxonomy" id="68888"/>
    <lineage>
        <taxon>Eukaryota</taxon>
        <taxon>Metazoa</taxon>
        <taxon>Ecdysozoa</taxon>
        <taxon>Nematoda</taxon>
        <taxon>Enoplea</taxon>
        <taxon>Dorylaimia</taxon>
        <taxon>Trichinellida</taxon>
        <taxon>Trichuridae</taxon>
        <taxon>Trichuris</taxon>
    </lineage>
</organism>
<keyword evidence="2" id="KW-1185">Reference proteome</keyword>
<evidence type="ECO:0000313" key="1">
    <source>
        <dbReference type="EMBL" id="KFD45183.1"/>
    </source>
</evidence>
<gene>
    <name evidence="1" type="ORF">M513_13940</name>
</gene>
<dbReference type="Proteomes" id="UP000030764">
    <property type="component" value="Unassembled WGS sequence"/>
</dbReference>
<dbReference type="AlphaFoldDB" id="A0A085LJN7"/>
<sequence>MCAFVACVVSKPHHSNVSEYHSQKRDLAIEETEGVSVAKALHRRSVFPEDIPTKVNNADSSSNLSTLLFPSSLCMSNDRVVLITSYGHSSYLLKQLSWLCKNLVSYGAKVVRSDQLCPAQSVDLDDFLVTSLRQVDIQ</sequence>
<accession>A0A085LJN7</accession>
<dbReference type="EMBL" id="KL363670">
    <property type="protein sequence ID" value="KFD45183.1"/>
    <property type="molecule type" value="Genomic_DNA"/>
</dbReference>
<name>A0A085LJN7_9BILA</name>